<keyword evidence="3" id="KW-1185">Reference proteome</keyword>
<proteinExistence type="predicted"/>
<comment type="caution">
    <text evidence="2">The sequence shown here is derived from an EMBL/GenBank/DDBJ whole genome shotgun (WGS) entry which is preliminary data.</text>
</comment>
<accession>A0A7J8D742</accession>
<sequence>MKVEVFKEISVSQLTVNEQRDRRASFINFVQSHTFPNSGYGGPTGTGSQTPAGAHNSNLGPSAPGSPACWLWATARTQDKGEARSEPTPRWADLWERVCWCRVPSMPWPFPAGPAKARPASHLHHCHGCQVLFSCIHLLSSIFVESVSFSFFHSELVSCHFYEKEFIGALKKYKNVSVSKSFLKRLLHNVCSPSWFSIFFLFSEFCASGAN</sequence>
<protein>
    <submittedName>
        <fullName evidence="2">Uncharacterized protein</fullName>
    </submittedName>
</protein>
<dbReference type="EMBL" id="JACASE010000013">
    <property type="protein sequence ID" value="KAF6418742.1"/>
    <property type="molecule type" value="Genomic_DNA"/>
</dbReference>
<gene>
    <name evidence="2" type="ORF">HJG63_008766</name>
</gene>
<reference evidence="2 3" key="1">
    <citation type="journal article" date="2020" name="Nature">
        <title>Six reference-quality genomes reveal evolution of bat adaptations.</title>
        <authorList>
            <person name="Jebb D."/>
            <person name="Huang Z."/>
            <person name="Pippel M."/>
            <person name="Hughes G.M."/>
            <person name="Lavrichenko K."/>
            <person name="Devanna P."/>
            <person name="Winkler S."/>
            <person name="Jermiin L.S."/>
            <person name="Skirmuntt E.C."/>
            <person name="Katzourakis A."/>
            <person name="Burkitt-Gray L."/>
            <person name="Ray D.A."/>
            <person name="Sullivan K.A.M."/>
            <person name="Roscito J.G."/>
            <person name="Kirilenko B.M."/>
            <person name="Davalos L.M."/>
            <person name="Corthals A.P."/>
            <person name="Power M.L."/>
            <person name="Jones G."/>
            <person name="Ransome R.D."/>
            <person name="Dechmann D.K.N."/>
            <person name="Locatelli A.G."/>
            <person name="Puechmaille S.J."/>
            <person name="Fedrigo O."/>
            <person name="Jarvis E.D."/>
            <person name="Hiller M."/>
            <person name="Vernes S.C."/>
            <person name="Myers E.W."/>
            <person name="Teeling E.C."/>
        </authorList>
    </citation>
    <scope>NUCLEOTIDE SEQUENCE [LARGE SCALE GENOMIC DNA]</scope>
    <source>
        <strain evidence="2">MRouAeg1</strain>
        <tissue evidence="2">Muscle</tissue>
    </source>
</reference>
<evidence type="ECO:0000313" key="3">
    <source>
        <dbReference type="Proteomes" id="UP000593571"/>
    </source>
</evidence>
<feature type="region of interest" description="Disordered" evidence="1">
    <location>
        <begin position="37"/>
        <end position="59"/>
    </location>
</feature>
<organism evidence="2 3">
    <name type="scientific">Rousettus aegyptiacus</name>
    <name type="common">Egyptian fruit bat</name>
    <name type="synonym">Pteropus aegyptiacus</name>
    <dbReference type="NCBI Taxonomy" id="9407"/>
    <lineage>
        <taxon>Eukaryota</taxon>
        <taxon>Metazoa</taxon>
        <taxon>Chordata</taxon>
        <taxon>Craniata</taxon>
        <taxon>Vertebrata</taxon>
        <taxon>Euteleostomi</taxon>
        <taxon>Mammalia</taxon>
        <taxon>Eutheria</taxon>
        <taxon>Laurasiatheria</taxon>
        <taxon>Chiroptera</taxon>
        <taxon>Yinpterochiroptera</taxon>
        <taxon>Pteropodoidea</taxon>
        <taxon>Pteropodidae</taxon>
        <taxon>Rousettinae</taxon>
        <taxon>Rousettus</taxon>
    </lineage>
</organism>
<dbReference type="AlphaFoldDB" id="A0A7J8D742"/>
<name>A0A7J8D742_ROUAE</name>
<dbReference type="Proteomes" id="UP000593571">
    <property type="component" value="Unassembled WGS sequence"/>
</dbReference>
<evidence type="ECO:0000313" key="2">
    <source>
        <dbReference type="EMBL" id="KAF6418742.1"/>
    </source>
</evidence>
<feature type="compositionally biased region" description="Polar residues" evidence="1">
    <location>
        <begin position="46"/>
        <end position="59"/>
    </location>
</feature>
<evidence type="ECO:0000256" key="1">
    <source>
        <dbReference type="SAM" id="MobiDB-lite"/>
    </source>
</evidence>